<dbReference type="Gene3D" id="1.10.510.10">
    <property type="entry name" value="Transferase(Phosphotransferase) domain 1"/>
    <property type="match status" value="1"/>
</dbReference>
<evidence type="ECO:0000256" key="7">
    <source>
        <dbReference type="PROSITE-ProRule" id="PRU10141"/>
    </source>
</evidence>
<dbReference type="SUPFAM" id="SSF56112">
    <property type="entry name" value="Protein kinase-like (PK-like)"/>
    <property type="match status" value="1"/>
</dbReference>
<evidence type="ECO:0000256" key="4">
    <source>
        <dbReference type="ARBA" id="ARBA00022741"/>
    </source>
</evidence>
<dbReference type="Pfam" id="PF00069">
    <property type="entry name" value="Pkinase"/>
    <property type="match status" value="1"/>
</dbReference>
<keyword evidence="1" id="KW-0723">Serine/threonine-protein kinase</keyword>
<dbReference type="FunFam" id="1.10.510.10:FF:000048">
    <property type="entry name" value="Protein kinase C"/>
    <property type="match status" value="1"/>
</dbReference>
<evidence type="ECO:0000313" key="10">
    <source>
        <dbReference type="EMBL" id="KAK2163496.1"/>
    </source>
</evidence>
<reference evidence="10" key="1">
    <citation type="journal article" date="2023" name="Mol. Biol. Evol.">
        <title>Third-Generation Sequencing Reveals the Adaptive Role of the Epigenome in Three Deep-Sea Polychaetes.</title>
        <authorList>
            <person name="Perez M."/>
            <person name="Aroh O."/>
            <person name="Sun Y."/>
            <person name="Lan Y."/>
            <person name="Juniper S.K."/>
            <person name="Young C.R."/>
            <person name="Angers B."/>
            <person name="Qian P.Y."/>
        </authorList>
    </citation>
    <scope>NUCLEOTIDE SEQUENCE</scope>
    <source>
        <strain evidence="10">R07B-5</strain>
    </source>
</reference>
<dbReference type="SMART" id="SM00220">
    <property type="entry name" value="S_TKc"/>
    <property type="match status" value="1"/>
</dbReference>
<evidence type="ECO:0000256" key="8">
    <source>
        <dbReference type="SAM" id="MobiDB-lite"/>
    </source>
</evidence>
<dbReference type="InterPro" id="IPR017892">
    <property type="entry name" value="Pkinase_C"/>
</dbReference>
<dbReference type="PROSITE" id="PS50011">
    <property type="entry name" value="PROTEIN_KINASE_DOM"/>
    <property type="match status" value="1"/>
</dbReference>
<keyword evidence="3" id="KW-0808">Transferase</keyword>
<dbReference type="InterPro" id="IPR000719">
    <property type="entry name" value="Prot_kinase_dom"/>
</dbReference>
<dbReference type="InterPro" id="IPR008271">
    <property type="entry name" value="Ser/Thr_kinase_AS"/>
</dbReference>
<evidence type="ECO:0000256" key="3">
    <source>
        <dbReference type="ARBA" id="ARBA00022679"/>
    </source>
</evidence>
<keyword evidence="6 7" id="KW-0067">ATP-binding</keyword>
<dbReference type="Gene3D" id="3.30.200.20">
    <property type="entry name" value="Phosphorylase Kinase, domain 1"/>
    <property type="match status" value="2"/>
</dbReference>
<dbReference type="PROSITE" id="PS00108">
    <property type="entry name" value="PROTEIN_KINASE_ST"/>
    <property type="match status" value="1"/>
</dbReference>
<feature type="binding site" evidence="7">
    <location>
        <position position="111"/>
    </location>
    <ligand>
        <name>ATP</name>
        <dbReference type="ChEBI" id="CHEBI:30616"/>
    </ligand>
</feature>
<dbReference type="GO" id="GO:0004674">
    <property type="term" value="F:protein serine/threonine kinase activity"/>
    <property type="evidence" value="ECO:0007669"/>
    <property type="project" value="UniProtKB-KW"/>
</dbReference>
<feature type="region of interest" description="Disordered" evidence="8">
    <location>
        <begin position="801"/>
        <end position="821"/>
    </location>
</feature>
<protein>
    <recommendedName>
        <fullName evidence="9">Protein kinase domain-containing protein</fullName>
    </recommendedName>
</protein>
<feature type="domain" description="Protein kinase" evidence="9">
    <location>
        <begin position="79"/>
        <end position="335"/>
    </location>
</feature>
<dbReference type="EMBL" id="JAODUO010001459">
    <property type="protein sequence ID" value="KAK2163496.1"/>
    <property type="molecule type" value="Genomic_DNA"/>
</dbReference>
<name>A0AAD9NCU0_RIDPI</name>
<keyword evidence="5" id="KW-0418">Kinase</keyword>
<comment type="caution">
    <text evidence="10">The sequence shown here is derived from an EMBL/GenBank/DDBJ whole genome shotgun (WGS) entry which is preliminary data.</text>
</comment>
<dbReference type="Proteomes" id="UP001209878">
    <property type="component" value="Unassembled WGS sequence"/>
</dbReference>
<dbReference type="PROSITE" id="PS00107">
    <property type="entry name" value="PROTEIN_KINASE_ATP"/>
    <property type="match status" value="1"/>
</dbReference>
<keyword evidence="4 7" id="KW-0547">Nucleotide-binding</keyword>
<dbReference type="PANTHER" id="PTHR24351">
    <property type="entry name" value="RIBOSOMAL PROTEIN S6 KINASE"/>
    <property type="match status" value="1"/>
</dbReference>
<keyword evidence="11" id="KW-1185">Reference proteome</keyword>
<feature type="compositionally biased region" description="Polar residues" evidence="8">
    <location>
        <begin position="801"/>
        <end position="814"/>
    </location>
</feature>
<dbReference type="InterPro" id="IPR017441">
    <property type="entry name" value="Protein_kinase_ATP_BS"/>
</dbReference>
<evidence type="ECO:0000256" key="1">
    <source>
        <dbReference type="ARBA" id="ARBA00022527"/>
    </source>
</evidence>
<evidence type="ECO:0000313" key="11">
    <source>
        <dbReference type="Proteomes" id="UP001209878"/>
    </source>
</evidence>
<dbReference type="AlphaFoldDB" id="A0AAD9NCU0"/>
<dbReference type="Pfam" id="PF00433">
    <property type="entry name" value="Pkinase_C"/>
    <property type="match status" value="1"/>
</dbReference>
<sequence>MPEPAGEMAGVFDLELNEAQADTEDISDEEAIEIADDQLEKVLESGPNMDFFSGDGVETLELSEYTVNPGQPKTGPYDFELLKLLGKGGYGKVFLVRKTTGKEGGQIFAMKVLKKHPFIVDLLYAFQTGGKLYLILEYLCGGELFMQLEREGIFMEDTACFYLAEISLAIEHLHSQGIIYRDLKPENILLDAYGHVKLTDFGLCKESIHDGTITHTFCGTIEYMAPEILTRSGHGKAVDWWSLGALMYDMLTGAPPFTAENRKKTIDKLLKKNVPDRLGAGPEDGTPIKSHLFFRHVNWDDVLNRRLEPPFKPTLVPPVLLPGATCATARCHLCYCQVPPVLLPGATCATARCHLCYCQVPPVLLPGATCATARCHLCYCQVPPVLLPGATCATARCHLCYCQVPPVLLPGATCATARCHLCYCQVHLCTARCHLCYCQVPPVLLPGATCATARCHLCYCQVPPVLLPGATCATARCYLCYCQVPPVLLPGATCATARCHLCYCQVPPVLLPGATCATARCHLCYCQVLPVLLPGATCATARCHLCYCQVLPVLLPGATCATARCHLCYCQVPPVLLPGATCATARCHLCYCQVLPVLLPGATCATARCHLCYCQVPPVLLPGATCATARCHLCYCQVPPVLLPGATCATARCHLCYCQVPPVLLSGATCATARCHLCYCQSDETDVSQFDSKFTKQTPVDSPDDATLSESANQVFYGFTYIAPSVLEEMTKPWLSMKEPRSPRKVGLPMSPPGKRFAYDGDRPTDNCTACAITDEAMDMVSASGVQNILPRSAAIATGNQTGKSQAFPGTQNRPPHLQMM</sequence>
<feature type="region of interest" description="Disordered" evidence="8">
    <location>
        <begin position="738"/>
        <end position="759"/>
    </location>
</feature>
<accession>A0AAD9NCU0</accession>
<organism evidence="10 11">
    <name type="scientific">Ridgeia piscesae</name>
    <name type="common">Tubeworm</name>
    <dbReference type="NCBI Taxonomy" id="27915"/>
    <lineage>
        <taxon>Eukaryota</taxon>
        <taxon>Metazoa</taxon>
        <taxon>Spiralia</taxon>
        <taxon>Lophotrochozoa</taxon>
        <taxon>Annelida</taxon>
        <taxon>Polychaeta</taxon>
        <taxon>Sedentaria</taxon>
        <taxon>Canalipalpata</taxon>
        <taxon>Sabellida</taxon>
        <taxon>Siboglinidae</taxon>
        <taxon>Ridgeia</taxon>
    </lineage>
</organism>
<proteinExistence type="predicted"/>
<evidence type="ECO:0000256" key="6">
    <source>
        <dbReference type="ARBA" id="ARBA00022840"/>
    </source>
</evidence>
<evidence type="ECO:0000259" key="9">
    <source>
        <dbReference type="PROSITE" id="PS50011"/>
    </source>
</evidence>
<dbReference type="GO" id="GO:0005524">
    <property type="term" value="F:ATP binding"/>
    <property type="evidence" value="ECO:0007669"/>
    <property type="project" value="UniProtKB-UniRule"/>
</dbReference>
<keyword evidence="2" id="KW-0597">Phosphoprotein</keyword>
<evidence type="ECO:0000256" key="5">
    <source>
        <dbReference type="ARBA" id="ARBA00022777"/>
    </source>
</evidence>
<evidence type="ECO:0000256" key="2">
    <source>
        <dbReference type="ARBA" id="ARBA00022553"/>
    </source>
</evidence>
<gene>
    <name evidence="10" type="ORF">NP493_1459g00021</name>
</gene>
<dbReference type="InterPro" id="IPR011009">
    <property type="entry name" value="Kinase-like_dom_sf"/>
</dbReference>